<evidence type="ECO:0000313" key="2">
    <source>
        <dbReference type="EMBL" id="KAH0809580.1"/>
    </source>
</evidence>
<evidence type="ECO:0000256" key="1">
    <source>
        <dbReference type="ARBA" id="ARBA00004123"/>
    </source>
</evidence>
<dbReference type="AlphaFoldDB" id="A0A8J6H7N0"/>
<sequence length="322" mass="36685">MPLEIAAQIVALNNDGRSVRYIVQHLNIPRSTVQDALSRFRETHGFTRRPDLITAAPTVRRRLKERGLSAKTPATCPRLTVGHRRARPEFAHQYVNWGDNESKNVPFTDESRFNPRSPDGCEKMWRRPGERYSQCCISPRSGYNGGSMIWTGICLEAHTDLVFVENGAMTAHRYILECVESHVVPYAPFIGENVLFMDDNARPHMARIVVRYLEQVEHVWDFLGKRVRRRQLRSETLNGLRVALEEECAQIPQNYIATLIQSMPNRLRDVIRARGVQNCRLTEVCVASCQFSSVETVFRQHGPGISGRVYQDLQVGTILLAG</sequence>
<accession>A0A8J6H7N0</accession>
<dbReference type="Proteomes" id="UP000719412">
    <property type="component" value="Unassembled WGS sequence"/>
</dbReference>
<comment type="caution">
    <text evidence="2">The sequence shown here is derived from an EMBL/GenBank/DDBJ whole genome shotgun (WGS) entry which is preliminary data.</text>
</comment>
<dbReference type="InterPro" id="IPR036397">
    <property type="entry name" value="RNaseH_sf"/>
</dbReference>
<evidence type="ECO:0000313" key="3">
    <source>
        <dbReference type="Proteomes" id="UP000719412"/>
    </source>
</evidence>
<comment type="subcellular location">
    <subcellularLocation>
        <location evidence="1">Nucleus</location>
    </subcellularLocation>
</comment>
<name>A0A8J6H7N0_TENMO</name>
<organism evidence="2 3">
    <name type="scientific">Tenebrio molitor</name>
    <name type="common">Yellow mealworm beetle</name>
    <dbReference type="NCBI Taxonomy" id="7067"/>
    <lineage>
        <taxon>Eukaryota</taxon>
        <taxon>Metazoa</taxon>
        <taxon>Ecdysozoa</taxon>
        <taxon>Arthropoda</taxon>
        <taxon>Hexapoda</taxon>
        <taxon>Insecta</taxon>
        <taxon>Pterygota</taxon>
        <taxon>Neoptera</taxon>
        <taxon>Endopterygota</taxon>
        <taxon>Coleoptera</taxon>
        <taxon>Polyphaga</taxon>
        <taxon>Cucujiformia</taxon>
        <taxon>Tenebrionidae</taxon>
        <taxon>Tenebrio</taxon>
    </lineage>
</organism>
<reference evidence="2" key="2">
    <citation type="submission" date="2021-08" db="EMBL/GenBank/DDBJ databases">
        <authorList>
            <person name="Eriksson T."/>
        </authorList>
    </citation>
    <scope>NUCLEOTIDE SEQUENCE</scope>
    <source>
        <strain evidence="2">Stoneville</strain>
        <tissue evidence="2">Whole head</tissue>
    </source>
</reference>
<dbReference type="SUPFAM" id="SSF46689">
    <property type="entry name" value="Homeodomain-like"/>
    <property type="match status" value="1"/>
</dbReference>
<dbReference type="InterPro" id="IPR036388">
    <property type="entry name" value="WH-like_DNA-bd_sf"/>
</dbReference>
<dbReference type="Gene3D" id="1.10.10.10">
    <property type="entry name" value="Winged helix-like DNA-binding domain superfamily/Winged helix DNA-binding domain"/>
    <property type="match status" value="1"/>
</dbReference>
<reference evidence="2" key="1">
    <citation type="journal article" date="2020" name="J Insects Food Feed">
        <title>The yellow mealworm (Tenebrio molitor) genome: a resource for the emerging insects as food and feed industry.</title>
        <authorList>
            <person name="Eriksson T."/>
            <person name="Andere A."/>
            <person name="Kelstrup H."/>
            <person name="Emery V."/>
            <person name="Picard C."/>
        </authorList>
    </citation>
    <scope>NUCLEOTIDE SEQUENCE</scope>
    <source>
        <strain evidence="2">Stoneville</strain>
        <tissue evidence="2">Whole head</tissue>
    </source>
</reference>
<dbReference type="Gene3D" id="3.30.420.10">
    <property type="entry name" value="Ribonuclease H-like superfamily/Ribonuclease H"/>
    <property type="match status" value="1"/>
</dbReference>
<keyword evidence="3" id="KW-1185">Reference proteome</keyword>
<evidence type="ECO:0008006" key="4">
    <source>
        <dbReference type="Google" id="ProtNLM"/>
    </source>
</evidence>
<gene>
    <name evidence="2" type="ORF">GEV33_013209</name>
</gene>
<dbReference type="InterPro" id="IPR009057">
    <property type="entry name" value="Homeodomain-like_sf"/>
</dbReference>
<dbReference type="EMBL" id="JABDTM020028040">
    <property type="protein sequence ID" value="KAH0809580.1"/>
    <property type="molecule type" value="Genomic_DNA"/>
</dbReference>
<protein>
    <recommendedName>
        <fullName evidence="4">Transposase</fullName>
    </recommendedName>
</protein>
<dbReference type="GO" id="GO:0003676">
    <property type="term" value="F:nucleic acid binding"/>
    <property type="evidence" value="ECO:0007669"/>
    <property type="project" value="InterPro"/>
</dbReference>
<dbReference type="GO" id="GO:0005634">
    <property type="term" value="C:nucleus"/>
    <property type="evidence" value="ECO:0007669"/>
    <property type="project" value="UniProtKB-SubCell"/>
</dbReference>
<proteinExistence type="predicted"/>